<protein>
    <submittedName>
        <fullName evidence="2">Uncharacterized protein</fullName>
    </submittedName>
</protein>
<organism evidence="2 3">
    <name type="scientific">Mycena rosella</name>
    <name type="common">Pink bonnet</name>
    <name type="synonym">Agaricus rosellus</name>
    <dbReference type="NCBI Taxonomy" id="1033263"/>
    <lineage>
        <taxon>Eukaryota</taxon>
        <taxon>Fungi</taxon>
        <taxon>Dikarya</taxon>
        <taxon>Basidiomycota</taxon>
        <taxon>Agaricomycotina</taxon>
        <taxon>Agaricomycetes</taxon>
        <taxon>Agaricomycetidae</taxon>
        <taxon>Agaricales</taxon>
        <taxon>Marasmiineae</taxon>
        <taxon>Mycenaceae</taxon>
        <taxon>Mycena</taxon>
    </lineage>
</organism>
<feature type="compositionally biased region" description="Polar residues" evidence="1">
    <location>
        <begin position="404"/>
        <end position="414"/>
    </location>
</feature>
<keyword evidence="3" id="KW-1185">Reference proteome</keyword>
<proteinExistence type="predicted"/>
<feature type="region of interest" description="Disordered" evidence="1">
    <location>
        <begin position="320"/>
        <end position="347"/>
    </location>
</feature>
<feature type="region of interest" description="Disordered" evidence="1">
    <location>
        <begin position="363"/>
        <end position="414"/>
    </location>
</feature>
<evidence type="ECO:0000313" key="2">
    <source>
        <dbReference type="EMBL" id="KAJ7693213.1"/>
    </source>
</evidence>
<name>A0AAD7GLC2_MYCRO</name>
<evidence type="ECO:0000313" key="3">
    <source>
        <dbReference type="Proteomes" id="UP001221757"/>
    </source>
</evidence>
<dbReference type="AlphaFoldDB" id="A0AAD7GLC2"/>
<evidence type="ECO:0000256" key="1">
    <source>
        <dbReference type="SAM" id="MobiDB-lite"/>
    </source>
</evidence>
<gene>
    <name evidence="2" type="ORF">B0H17DRAFT_1200035</name>
</gene>
<reference evidence="2" key="1">
    <citation type="submission" date="2023-03" db="EMBL/GenBank/DDBJ databases">
        <title>Massive genome expansion in bonnet fungi (Mycena s.s.) driven by repeated elements and novel gene families across ecological guilds.</title>
        <authorList>
            <consortium name="Lawrence Berkeley National Laboratory"/>
            <person name="Harder C.B."/>
            <person name="Miyauchi S."/>
            <person name="Viragh M."/>
            <person name="Kuo A."/>
            <person name="Thoen E."/>
            <person name="Andreopoulos B."/>
            <person name="Lu D."/>
            <person name="Skrede I."/>
            <person name="Drula E."/>
            <person name="Henrissat B."/>
            <person name="Morin E."/>
            <person name="Kohler A."/>
            <person name="Barry K."/>
            <person name="LaButti K."/>
            <person name="Morin E."/>
            <person name="Salamov A."/>
            <person name="Lipzen A."/>
            <person name="Mereny Z."/>
            <person name="Hegedus B."/>
            <person name="Baldrian P."/>
            <person name="Stursova M."/>
            <person name="Weitz H."/>
            <person name="Taylor A."/>
            <person name="Grigoriev I.V."/>
            <person name="Nagy L.G."/>
            <person name="Martin F."/>
            <person name="Kauserud H."/>
        </authorList>
    </citation>
    <scope>NUCLEOTIDE SEQUENCE</scope>
    <source>
        <strain evidence="2">CBHHK067</strain>
    </source>
</reference>
<dbReference type="Proteomes" id="UP001221757">
    <property type="component" value="Unassembled WGS sequence"/>
</dbReference>
<dbReference type="EMBL" id="JARKIE010000047">
    <property type="protein sequence ID" value="KAJ7693213.1"/>
    <property type="molecule type" value="Genomic_DNA"/>
</dbReference>
<sequence>MLDFSLPLEAPSTTATQPAQYFSMTAPDVMDKNTLLHLRRLPIPAAKIIRKLIDTGIMTHHPFFVLTYWNAVVDLKHDVRRPWMKCQDWVRRQKQLSHKNPEKAAVVEETMLMLRMLPWGWKKMGLPNAEPYHNLWCFPGAHWLTGSQQNGMLELLRHKVDTMLGLAERLRFHGVELLPKDIAEDLVRDKAVLITTGHLGEINNEPHWISLVVDLSQSPAVLIYGDSFGTPIPAELLAAFRWYIGQHTPAHLETKELPMGRHVDGFLCGMLVDNSQQHFVDPSIPLSAPANFSQAQCEMFNKIARWGLDCLEMERMQVIAEDEDSDSESNHYTATIPTADSDDNSDDAPLCLGVPQQAKFTFTFPPTSPTPPPLDITVAGIKRAKGHPDEPTPTPSPAKHRIYKQSSSRTVLPP</sequence>
<comment type="caution">
    <text evidence="2">The sequence shown here is derived from an EMBL/GenBank/DDBJ whole genome shotgun (WGS) entry which is preliminary data.</text>
</comment>
<accession>A0AAD7GLC2</accession>